<sequence length="348" mass="39979">MLAPKVSNPIHINRSSVQKFSKVLATRLSKVIEKIISHEQSAFIQNRQILDGPLMMSEVIDWYKEKNKKLLIFKVDFEKAFDSVNWWYLDFVQSQLGFGSQLRKWIQAFMEGIHIAINEVVQTNIIRGAFVGVVQFNISHFFFADDVVIVTEWSNNHMDNLKQVLYVFHLASGLKINMHKSNVFGVGVPTEDVVAMACGTKLAIHGEQVGFDFKRCKTQGIWDKIVGYINYLHSTRVILHGSFKLKVGDGSNVRFWKDTWLGDAPLEARYNRLFHLDTHPNDSWQWSWCRQSLGGNNNNSLSLLLNDLHGFQLGSGLDFWQWNLDVDCCFTVSGARHHLDDFFLHSLS</sequence>
<organism evidence="2 3">
    <name type="scientific">Tanacetum coccineum</name>
    <dbReference type="NCBI Taxonomy" id="301880"/>
    <lineage>
        <taxon>Eukaryota</taxon>
        <taxon>Viridiplantae</taxon>
        <taxon>Streptophyta</taxon>
        <taxon>Embryophyta</taxon>
        <taxon>Tracheophyta</taxon>
        <taxon>Spermatophyta</taxon>
        <taxon>Magnoliopsida</taxon>
        <taxon>eudicotyledons</taxon>
        <taxon>Gunneridae</taxon>
        <taxon>Pentapetalae</taxon>
        <taxon>asterids</taxon>
        <taxon>campanulids</taxon>
        <taxon>Asterales</taxon>
        <taxon>Asteraceae</taxon>
        <taxon>Asteroideae</taxon>
        <taxon>Anthemideae</taxon>
        <taxon>Anthemidinae</taxon>
        <taxon>Tanacetum</taxon>
    </lineage>
</organism>
<keyword evidence="2" id="KW-0808">Transferase</keyword>
<evidence type="ECO:0000313" key="2">
    <source>
        <dbReference type="EMBL" id="GJS90524.1"/>
    </source>
</evidence>
<accession>A0ABQ4ZK27</accession>
<dbReference type="GO" id="GO:0003964">
    <property type="term" value="F:RNA-directed DNA polymerase activity"/>
    <property type="evidence" value="ECO:0007669"/>
    <property type="project" value="UniProtKB-KW"/>
</dbReference>
<keyword evidence="2" id="KW-0548">Nucleotidyltransferase</keyword>
<dbReference type="InterPro" id="IPR000477">
    <property type="entry name" value="RT_dom"/>
</dbReference>
<comment type="caution">
    <text evidence="2">The sequence shown here is derived from an EMBL/GenBank/DDBJ whole genome shotgun (WGS) entry which is preliminary data.</text>
</comment>
<evidence type="ECO:0000259" key="1">
    <source>
        <dbReference type="Pfam" id="PF00078"/>
    </source>
</evidence>
<protein>
    <submittedName>
        <fullName evidence="2">RNA-directed DNA polymerase, eukaryota, reverse transcriptase zinc-binding domain protein</fullName>
    </submittedName>
</protein>
<evidence type="ECO:0000313" key="3">
    <source>
        <dbReference type="Proteomes" id="UP001151760"/>
    </source>
</evidence>
<keyword evidence="2" id="KW-0695">RNA-directed DNA polymerase</keyword>
<proteinExistence type="predicted"/>
<gene>
    <name evidence="2" type="ORF">Tco_0773160</name>
</gene>
<name>A0ABQ4ZK27_9ASTR</name>
<dbReference type="Proteomes" id="UP001151760">
    <property type="component" value="Unassembled WGS sequence"/>
</dbReference>
<dbReference type="PANTHER" id="PTHR31635">
    <property type="entry name" value="REVERSE TRANSCRIPTASE DOMAIN-CONTAINING PROTEIN-RELATED"/>
    <property type="match status" value="1"/>
</dbReference>
<keyword evidence="3" id="KW-1185">Reference proteome</keyword>
<dbReference type="Pfam" id="PF00078">
    <property type="entry name" value="RVT_1"/>
    <property type="match status" value="1"/>
</dbReference>
<feature type="domain" description="Reverse transcriptase" evidence="1">
    <location>
        <begin position="10"/>
        <end position="118"/>
    </location>
</feature>
<dbReference type="PANTHER" id="PTHR31635:SF196">
    <property type="entry name" value="REVERSE TRANSCRIPTASE DOMAIN-CONTAINING PROTEIN-RELATED"/>
    <property type="match status" value="1"/>
</dbReference>
<dbReference type="CDD" id="cd01650">
    <property type="entry name" value="RT_nLTR_like"/>
    <property type="match status" value="1"/>
</dbReference>
<dbReference type="EMBL" id="BQNB010011434">
    <property type="protein sequence ID" value="GJS90524.1"/>
    <property type="molecule type" value="Genomic_DNA"/>
</dbReference>
<reference evidence="2" key="1">
    <citation type="journal article" date="2022" name="Int. J. Mol. Sci.">
        <title>Draft Genome of Tanacetum Coccineum: Genomic Comparison of Closely Related Tanacetum-Family Plants.</title>
        <authorList>
            <person name="Yamashiro T."/>
            <person name="Shiraishi A."/>
            <person name="Nakayama K."/>
            <person name="Satake H."/>
        </authorList>
    </citation>
    <scope>NUCLEOTIDE SEQUENCE</scope>
</reference>
<reference evidence="2" key="2">
    <citation type="submission" date="2022-01" db="EMBL/GenBank/DDBJ databases">
        <authorList>
            <person name="Yamashiro T."/>
            <person name="Shiraishi A."/>
            <person name="Satake H."/>
            <person name="Nakayama K."/>
        </authorList>
    </citation>
    <scope>NUCLEOTIDE SEQUENCE</scope>
</reference>